<keyword evidence="1" id="KW-0812">Transmembrane</keyword>
<protein>
    <submittedName>
        <fullName evidence="2">Uncharacterized protein</fullName>
    </submittedName>
</protein>
<dbReference type="EMBL" id="LNQE01000819">
    <property type="protein sequence ID" value="KUG24780.1"/>
    <property type="molecule type" value="Genomic_DNA"/>
</dbReference>
<feature type="transmembrane region" description="Helical" evidence="1">
    <location>
        <begin position="73"/>
        <end position="98"/>
    </location>
</feature>
<keyword evidence="1" id="KW-1133">Transmembrane helix</keyword>
<name>A0A0W8FVC4_9ZZZZ</name>
<organism evidence="2">
    <name type="scientific">hydrocarbon metagenome</name>
    <dbReference type="NCBI Taxonomy" id="938273"/>
    <lineage>
        <taxon>unclassified sequences</taxon>
        <taxon>metagenomes</taxon>
        <taxon>ecological metagenomes</taxon>
    </lineage>
</organism>
<dbReference type="Pfam" id="PF04143">
    <property type="entry name" value="Sulf_transp"/>
    <property type="match status" value="1"/>
</dbReference>
<gene>
    <name evidence="2" type="ORF">ASZ90_005416</name>
</gene>
<proteinExistence type="predicted"/>
<dbReference type="AlphaFoldDB" id="A0A0W8FVC4"/>
<feature type="transmembrane region" description="Helical" evidence="1">
    <location>
        <begin position="6"/>
        <end position="21"/>
    </location>
</feature>
<dbReference type="InterPro" id="IPR007272">
    <property type="entry name" value="Sulf_transp_TsuA/YedE"/>
</dbReference>
<reference evidence="2" key="1">
    <citation type="journal article" date="2015" name="Proc. Natl. Acad. Sci. U.S.A.">
        <title>Networks of energetic and metabolic interactions define dynamics in microbial communities.</title>
        <authorList>
            <person name="Embree M."/>
            <person name="Liu J.K."/>
            <person name="Al-Bassam M.M."/>
            <person name="Zengler K."/>
        </authorList>
    </citation>
    <scope>NUCLEOTIDE SEQUENCE</scope>
</reference>
<keyword evidence="1" id="KW-0472">Membrane</keyword>
<feature type="transmembrane region" description="Helical" evidence="1">
    <location>
        <begin position="110"/>
        <end position="130"/>
    </location>
</feature>
<comment type="caution">
    <text evidence="2">The sequence shown here is derived from an EMBL/GenBank/DDBJ whole genome shotgun (WGS) entry which is preliminary data.</text>
</comment>
<accession>A0A0W8FVC4</accession>
<evidence type="ECO:0000256" key="1">
    <source>
        <dbReference type="SAM" id="Phobius"/>
    </source>
</evidence>
<feature type="transmembrane region" description="Helical" evidence="1">
    <location>
        <begin position="150"/>
        <end position="169"/>
    </location>
</feature>
<evidence type="ECO:0000313" key="2">
    <source>
        <dbReference type="EMBL" id="KUG24780.1"/>
    </source>
</evidence>
<sequence length="183" mass="20297">MILIKILLGLVIGLIFGYILSRTGITKYPRVMGMLRLKDFKILKFMMTAVISSLILFHLFGDLGWLKLSPKPLHWGMLIGGLIFGTGMGLLGYCPGTMAARIGEGKKEPIIALVGMAIGIFIYAVLIKPINEIFLSEKISGDIFQLIGVNKWIIIISAAILFSGIIYFVNKNFSDNKKIFLKE</sequence>
<feature type="transmembrane region" description="Helical" evidence="1">
    <location>
        <begin position="42"/>
        <end position="61"/>
    </location>
</feature>